<reference evidence="2 3" key="1">
    <citation type="submission" date="2010-08" db="EMBL/GenBank/DDBJ databases">
        <authorList>
            <person name="Durkin A.S."/>
            <person name="Madupu R."/>
            <person name="Torralba M."/>
            <person name="Gillis M."/>
            <person name="Methe B."/>
            <person name="Sutton G."/>
            <person name="Nelson K.E."/>
        </authorList>
    </citation>
    <scope>NUCLEOTIDE SEQUENCE [LARGE SCALE GENOMIC DNA]</scope>
    <source>
        <strain evidence="2 3">FB035-09AN</strain>
    </source>
</reference>
<evidence type="ECO:0000313" key="2">
    <source>
        <dbReference type="EMBL" id="EFL45877.1"/>
    </source>
</evidence>
<keyword evidence="1" id="KW-0472">Membrane</keyword>
<dbReference type="AlphaFoldDB" id="E1KRN0"/>
<dbReference type="Proteomes" id="UP000003610">
    <property type="component" value="Unassembled WGS sequence"/>
</dbReference>
<evidence type="ECO:0000256" key="1">
    <source>
        <dbReference type="SAM" id="Phobius"/>
    </source>
</evidence>
<protein>
    <submittedName>
        <fullName evidence="2">Uncharacterized protein</fullName>
    </submittedName>
</protein>
<dbReference type="EMBL" id="AEDO01000039">
    <property type="protein sequence ID" value="EFL45877.1"/>
    <property type="molecule type" value="Genomic_DNA"/>
</dbReference>
<gene>
    <name evidence="2" type="ORF">HMPREF9296_0800</name>
</gene>
<sequence length="46" mass="5156">MKSKTACFALQNRLFWGSKVPISFFSSMFSGMNVAIFHLLLAFLAP</sequence>
<organism evidence="2 3">
    <name type="scientific">Prevotella disiens FB035-09AN</name>
    <dbReference type="NCBI Taxonomy" id="866771"/>
    <lineage>
        <taxon>Bacteria</taxon>
        <taxon>Pseudomonadati</taxon>
        <taxon>Bacteroidota</taxon>
        <taxon>Bacteroidia</taxon>
        <taxon>Bacteroidales</taxon>
        <taxon>Prevotellaceae</taxon>
        <taxon>Prevotella</taxon>
    </lineage>
</organism>
<keyword evidence="1" id="KW-0812">Transmembrane</keyword>
<feature type="transmembrane region" description="Helical" evidence="1">
    <location>
        <begin position="20"/>
        <end position="45"/>
    </location>
</feature>
<name>E1KRN0_9BACT</name>
<accession>E1KRN0</accession>
<evidence type="ECO:0000313" key="3">
    <source>
        <dbReference type="Proteomes" id="UP000003610"/>
    </source>
</evidence>
<comment type="caution">
    <text evidence="2">The sequence shown here is derived from an EMBL/GenBank/DDBJ whole genome shotgun (WGS) entry which is preliminary data.</text>
</comment>
<proteinExistence type="predicted"/>
<keyword evidence="1" id="KW-1133">Transmembrane helix</keyword>